<organism evidence="1 3">
    <name type="scientific">Medicago truncatula</name>
    <name type="common">Barrel medic</name>
    <name type="synonym">Medicago tribuloides</name>
    <dbReference type="NCBI Taxonomy" id="3880"/>
    <lineage>
        <taxon>Eukaryota</taxon>
        <taxon>Viridiplantae</taxon>
        <taxon>Streptophyta</taxon>
        <taxon>Embryophyta</taxon>
        <taxon>Tracheophyta</taxon>
        <taxon>Spermatophyta</taxon>
        <taxon>Magnoliopsida</taxon>
        <taxon>eudicotyledons</taxon>
        <taxon>Gunneridae</taxon>
        <taxon>Pentapetalae</taxon>
        <taxon>rosids</taxon>
        <taxon>fabids</taxon>
        <taxon>Fabales</taxon>
        <taxon>Fabaceae</taxon>
        <taxon>Papilionoideae</taxon>
        <taxon>50 kb inversion clade</taxon>
        <taxon>NPAAA clade</taxon>
        <taxon>Hologalegina</taxon>
        <taxon>IRL clade</taxon>
        <taxon>Trifolieae</taxon>
        <taxon>Medicago</taxon>
    </lineage>
</organism>
<dbReference type="EnsemblPlants" id="AET04347">
    <property type="protein sequence ID" value="AET04347"/>
    <property type="gene ID" value="MTR_8g087800"/>
</dbReference>
<sequence>MKVYKNIYRQTRDDKKRVARTRDKEKRFVVLMSFITSKTKRTKRERSTNFLLGSFRVKRLDPTCFGLFPWNYTELVNSSIRPAEFVESMGVYQEIVYECE</sequence>
<evidence type="ECO:0000313" key="1">
    <source>
        <dbReference type="EMBL" id="AET04347.1"/>
    </source>
</evidence>
<dbReference type="AlphaFoldDB" id="G7L7Z0"/>
<dbReference type="PaxDb" id="3880-AET04347"/>
<reference evidence="2" key="3">
    <citation type="submission" date="2015-04" db="UniProtKB">
        <authorList>
            <consortium name="EnsemblPlants"/>
        </authorList>
    </citation>
    <scope>IDENTIFICATION</scope>
    <source>
        <strain evidence="2">cv. Jemalong A17</strain>
    </source>
</reference>
<reference evidence="1 3" key="1">
    <citation type="journal article" date="2011" name="Nature">
        <title>The Medicago genome provides insight into the evolution of rhizobial symbioses.</title>
        <authorList>
            <person name="Young N.D."/>
            <person name="Debelle F."/>
            <person name="Oldroyd G.E."/>
            <person name="Geurts R."/>
            <person name="Cannon S.B."/>
            <person name="Udvardi M.K."/>
            <person name="Benedito V.A."/>
            <person name="Mayer K.F."/>
            <person name="Gouzy J."/>
            <person name="Schoof H."/>
            <person name="Van de Peer Y."/>
            <person name="Proost S."/>
            <person name="Cook D.R."/>
            <person name="Meyers B.C."/>
            <person name="Spannagl M."/>
            <person name="Cheung F."/>
            <person name="De Mita S."/>
            <person name="Krishnakumar V."/>
            <person name="Gundlach H."/>
            <person name="Zhou S."/>
            <person name="Mudge J."/>
            <person name="Bharti A.K."/>
            <person name="Murray J.D."/>
            <person name="Naoumkina M.A."/>
            <person name="Rosen B."/>
            <person name="Silverstein K.A."/>
            <person name="Tang H."/>
            <person name="Rombauts S."/>
            <person name="Zhao P.X."/>
            <person name="Zhou P."/>
            <person name="Barbe V."/>
            <person name="Bardou P."/>
            <person name="Bechner M."/>
            <person name="Bellec A."/>
            <person name="Berger A."/>
            <person name="Berges H."/>
            <person name="Bidwell S."/>
            <person name="Bisseling T."/>
            <person name="Choisne N."/>
            <person name="Couloux A."/>
            <person name="Denny R."/>
            <person name="Deshpande S."/>
            <person name="Dai X."/>
            <person name="Doyle J.J."/>
            <person name="Dudez A.M."/>
            <person name="Farmer A.D."/>
            <person name="Fouteau S."/>
            <person name="Franken C."/>
            <person name="Gibelin C."/>
            <person name="Gish J."/>
            <person name="Goldstein S."/>
            <person name="Gonzalez A.J."/>
            <person name="Green P.J."/>
            <person name="Hallab A."/>
            <person name="Hartog M."/>
            <person name="Hua A."/>
            <person name="Humphray S.J."/>
            <person name="Jeong D.H."/>
            <person name="Jing Y."/>
            <person name="Jocker A."/>
            <person name="Kenton S.M."/>
            <person name="Kim D.J."/>
            <person name="Klee K."/>
            <person name="Lai H."/>
            <person name="Lang C."/>
            <person name="Lin S."/>
            <person name="Macmil S.L."/>
            <person name="Magdelenat G."/>
            <person name="Matthews L."/>
            <person name="McCorrison J."/>
            <person name="Monaghan E.L."/>
            <person name="Mun J.H."/>
            <person name="Najar F.Z."/>
            <person name="Nicholson C."/>
            <person name="Noirot C."/>
            <person name="O'Bleness M."/>
            <person name="Paule C.R."/>
            <person name="Poulain J."/>
            <person name="Prion F."/>
            <person name="Qin B."/>
            <person name="Qu C."/>
            <person name="Retzel E.F."/>
            <person name="Riddle C."/>
            <person name="Sallet E."/>
            <person name="Samain S."/>
            <person name="Samson N."/>
            <person name="Sanders I."/>
            <person name="Saurat O."/>
            <person name="Scarpelli C."/>
            <person name="Schiex T."/>
            <person name="Segurens B."/>
            <person name="Severin A.J."/>
            <person name="Sherrier D.J."/>
            <person name="Shi R."/>
            <person name="Sims S."/>
            <person name="Singer S.R."/>
            <person name="Sinharoy S."/>
            <person name="Sterck L."/>
            <person name="Viollet A."/>
            <person name="Wang B.B."/>
            <person name="Wang K."/>
            <person name="Wang M."/>
            <person name="Wang X."/>
            <person name="Warfsmann J."/>
            <person name="Weissenbach J."/>
            <person name="White D.D."/>
            <person name="White J.D."/>
            <person name="Wiley G.B."/>
            <person name="Wincker P."/>
            <person name="Xing Y."/>
            <person name="Yang L."/>
            <person name="Yao Z."/>
            <person name="Ying F."/>
            <person name="Zhai J."/>
            <person name="Zhou L."/>
            <person name="Zuber A."/>
            <person name="Denarie J."/>
            <person name="Dixon R.A."/>
            <person name="May G.D."/>
            <person name="Schwartz D.C."/>
            <person name="Rogers J."/>
            <person name="Quetier F."/>
            <person name="Town C.D."/>
            <person name="Roe B.A."/>
        </authorList>
    </citation>
    <scope>NUCLEOTIDE SEQUENCE [LARGE SCALE GENOMIC DNA]</scope>
    <source>
        <strain evidence="1">A17</strain>
        <strain evidence="2 3">cv. Jemalong A17</strain>
    </source>
</reference>
<protein>
    <submittedName>
        <fullName evidence="1 2">Uncharacterized protein</fullName>
    </submittedName>
</protein>
<keyword evidence="3" id="KW-1185">Reference proteome</keyword>
<accession>G7L7Z0</accession>
<dbReference type="Proteomes" id="UP000002051">
    <property type="component" value="Chromosome 8"/>
</dbReference>
<name>G7L7Z0_MEDTR</name>
<proteinExistence type="predicted"/>
<evidence type="ECO:0000313" key="2">
    <source>
        <dbReference type="EnsemblPlants" id="AET04347"/>
    </source>
</evidence>
<dbReference type="EMBL" id="CM001224">
    <property type="protein sequence ID" value="AET04347.1"/>
    <property type="molecule type" value="Genomic_DNA"/>
</dbReference>
<gene>
    <name evidence="1" type="ordered locus">MTR_8g087800</name>
</gene>
<reference evidence="1 3" key="2">
    <citation type="journal article" date="2014" name="BMC Genomics">
        <title>An improved genome release (version Mt4.0) for the model legume Medicago truncatula.</title>
        <authorList>
            <person name="Tang H."/>
            <person name="Krishnakumar V."/>
            <person name="Bidwell S."/>
            <person name="Rosen B."/>
            <person name="Chan A."/>
            <person name="Zhou S."/>
            <person name="Gentzbittel L."/>
            <person name="Childs K.L."/>
            <person name="Yandell M."/>
            <person name="Gundlach H."/>
            <person name="Mayer K.F."/>
            <person name="Schwartz D.C."/>
            <person name="Town C.D."/>
        </authorList>
    </citation>
    <scope>GENOME REANNOTATION</scope>
    <source>
        <strain evidence="2 3">cv. Jemalong A17</strain>
    </source>
</reference>
<dbReference type="HOGENOM" id="CLU_2310298_0_0_1"/>
<evidence type="ECO:0000313" key="3">
    <source>
        <dbReference type="Proteomes" id="UP000002051"/>
    </source>
</evidence>